<evidence type="ECO:0000313" key="1">
    <source>
        <dbReference type="EMBL" id="SNB65435.1"/>
    </source>
</evidence>
<dbReference type="InParanoid" id="A0A212R0L1"/>
<dbReference type="EMBL" id="FYEK01000027">
    <property type="protein sequence ID" value="SNB65435.1"/>
    <property type="molecule type" value="Genomic_DNA"/>
</dbReference>
<keyword evidence="2" id="KW-1185">Reference proteome</keyword>
<accession>A0A212R0L1</accession>
<name>A0A212R0L1_9CHLR</name>
<dbReference type="Proteomes" id="UP000197025">
    <property type="component" value="Unassembled WGS sequence"/>
</dbReference>
<reference evidence="2" key="1">
    <citation type="submission" date="2017-06" db="EMBL/GenBank/DDBJ databases">
        <authorList>
            <person name="Varghese N."/>
            <person name="Submissions S."/>
        </authorList>
    </citation>
    <scope>NUCLEOTIDE SEQUENCE [LARGE SCALE GENOMIC DNA]</scope>
    <source>
        <strain evidence="2">JAD2</strain>
    </source>
</reference>
<dbReference type="OrthoDB" id="2677749at2"/>
<organism evidence="1 2">
    <name type="scientific">Thermoflexus hugenholtzii JAD2</name>
    <dbReference type="NCBI Taxonomy" id="877466"/>
    <lineage>
        <taxon>Bacteria</taxon>
        <taxon>Bacillati</taxon>
        <taxon>Chloroflexota</taxon>
        <taxon>Thermoflexia</taxon>
        <taxon>Thermoflexales</taxon>
        <taxon>Thermoflexaceae</taxon>
        <taxon>Thermoflexus</taxon>
    </lineage>
</organism>
<dbReference type="RefSeq" id="WP_159461642.1">
    <property type="nucleotide sequence ID" value="NZ_FYEK01000027.1"/>
</dbReference>
<gene>
    <name evidence="1" type="ORF">SAMN02746019_00009940</name>
</gene>
<protein>
    <submittedName>
        <fullName evidence="1">Uncharacterized protein</fullName>
    </submittedName>
</protein>
<proteinExistence type="predicted"/>
<dbReference type="AlphaFoldDB" id="A0A212R0L1"/>
<sequence length="492" mass="56795">MALLILCNIGARDVMWENQEIRPAREGGERLLQELAEDPGQAARLRFPILEPCLRYLLSRHPLDPPWRVILFGTDQPDPRHRSSDTLYFAELIARHLPERLREAGFREDFRMEARRIEGINPALYDEAIEAFGRLLPPLPEGFQHAYVILAGGTPACNMGLLLQGIRRYGERLRALYLPYGGEPHELRVGRQLLQAFREEAVRDRLREGDFARAEPLLRDLGAPPGLIALAAYAARRMEFDFEGAREALDRAMTEGDPATRAFIRERLQHDLDPLLGPGDPQRRWEALLRELFWNARAAYRSRRYADFLGRVYRFQEALLRYLVEMLLGLPTDLAPKAREETRRRWEEGIRGNPALLRFLEQQEVEGRPLDWQQISRPTYKALLAFAIEKGGTDADGHPLVPERERGRYQELLRWVNQLDPLVERRHRTIIGHDFIGVSEEDLQAAYAPWREGKVRDPVEGLARILGMLRIDTRDDPYSAIADFIQGRLSQE</sequence>
<evidence type="ECO:0000313" key="2">
    <source>
        <dbReference type="Proteomes" id="UP000197025"/>
    </source>
</evidence>